<sequence length="605" mass="65989">MLNQPEQLSNSKPFDKQTIEGSAHLVISPKQLYLSLLIFLLVIWQASFAVHANTSAAKVGSITLALGDGEIHRQDGSSIAIEAGSPLYIGDKIITYTSGYVHLRFVDDALLSMRPNSHLVINTYEYYPDSPQKSAVHFTLKEGMARSVSGGAAKQDHSRFRLNTPIAAIGVRGTDFTVLADEKTVRTIVSEGAIVVSAFSDKCEAQSLGPCASEGIELASGNNQLLELDDISVSPRLLQLALEMNISSNLLFNDQLLTQLDSPNRLNSQPASTAYIAKADQKEPTSQPSPYKSESKDVAVVSTVNTAEPSYVIAENTVTQPKLNSTYTPPAQRPEALPVAPYKPESRPNSSNTTTNIPTQVTPIIEQKLPTEVTVAAQVNRPSVIETVQVETPITPPSLDLSDNVTSDSYFEPISSPSLNDLLPKFSMQGQQQLLWSYTLDKDFEAPSFTYPDMQVQQATSTGKLDKHNIVSAEGFTLYRPNELFLQVNPYIGKVSFELQQAAAFYYAKGKQFNLEVDSSMLQIDFSKSKFSTALQLEHEETGSISFSASGDLLPNGQFSSITANQKLEGATSLDTNAAGYYFKQNVPHLDNSIDGITVWKAPEK</sequence>
<reference evidence="3 4" key="1">
    <citation type="submission" date="2017-01" db="EMBL/GenBank/DDBJ databases">
        <title>Genome Sequencing of a Marine Spirillum, Oceanospirillum multiglobuliferum ATCC 33336, from Japan.</title>
        <authorList>
            <person name="Carney J.G."/>
            <person name="Trachtenberg A.M."/>
            <person name="Rheaume B.A."/>
            <person name="Linnane J.D."/>
            <person name="Pitts N.L."/>
            <person name="Mykles D.L."/>
            <person name="Maclea K.S."/>
        </authorList>
    </citation>
    <scope>NUCLEOTIDE SEQUENCE [LARGE SCALE GENOMIC DNA]</scope>
    <source>
        <strain evidence="3 4">ATCC 33336</strain>
    </source>
</reference>
<evidence type="ECO:0000313" key="3">
    <source>
        <dbReference type="EMBL" id="OPX56585.1"/>
    </source>
</evidence>
<dbReference type="PANTHER" id="PTHR38731">
    <property type="entry name" value="LIPL45-RELATED LIPOPROTEIN-RELATED"/>
    <property type="match status" value="1"/>
</dbReference>
<comment type="caution">
    <text evidence="3">The sequence shown here is derived from an EMBL/GenBank/DDBJ whole genome shotgun (WGS) entry which is preliminary data.</text>
</comment>
<keyword evidence="4" id="KW-1185">Reference proteome</keyword>
<dbReference type="EMBL" id="MTSM01000003">
    <property type="protein sequence ID" value="OPX56585.1"/>
    <property type="molecule type" value="Genomic_DNA"/>
</dbReference>
<gene>
    <name evidence="3" type="ORF">BTE48_03960</name>
</gene>
<dbReference type="InterPro" id="IPR006860">
    <property type="entry name" value="FecR"/>
</dbReference>
<dbReference type="Pfam" id="PF04773">
    <property type="entry name" value="FecR"/>
    <property type="match status" value="1"/>
</dbReference>
<evidence type="ECO:0000313" key="4">
    <source>
        <dbReference type="Proteomes" id="UP000191418"/>
    </source>
</evidence>
<feature type="compositionally biased region" description="Low complexity" evidence="1">
    <location>
        <begin position="347"/>
        <end position="357"/>
    </location>
</feature>
<feature type="domain" description="FecR protein" evidence="2">
    <location>
        <begin position="91"/>
        <end position="194"/>
    </location>
</feature>
<dbReference type="Proteomes" id="UP000191418">
    <property type="component" value="Unassembled WGS sequence"/>
</dbReference>
<dbReference type="AlphaFoldDB" id="A0A1T4Q7X3"/>
<organism evidence="3 4">
    <name type="scientific">Oceanospirillum multiglobuliferum</name>
    <dbReference type="NCBI Taxonomy" id="64969"/>
    <lineage>
        <taxon>Bacteria</taxon>
        <taxon>Pseudomonadati</taxon>
        <taxon>Pseudomonadota</taxon>
        <taxon>Gammaproteobacteria</taxon>
        <taxon>Oceanospirillales</taxon>
        <taxon>Oceanospirillaceae</taxon>
        <taxon>Oceanospirillum</taxon>
    </lineage>
</organism>
<feature type="region of interest" description="Disordered" evidence="1">
    <location>
        <begin position="322"/>
        <end position="357"/>
    </location>
</feature>
<dbReference type="OrthoDB" id="7028389at2"/>
<protein>
    <recommendedName>
        <fullName evidence="2">FecR protein domain-containing protein</fullName>
    </recommendedName>
</protein>
<proteinExistence type="predicted"/>
<dbReference type="STRING" id="64969.SAMN02745127_01770"/>
<evidence type="ECO:0000259" key="2">
    <source>
        <dbReference type="Pfam" id="PF04773"/>
    </source>
</evidence>
<accession>A0A1T4Q7X3</accession>
<dbReference type="Gene3D" id="2.60.120.1440">
    <property type="match status" value="1"/>
</dbReference>
<evidence type="ECO:0000256" key="1">
    <source>
        <dbReference type="SAM" id="MobiDB-lite"/>
    </source>
</evidence>
<name>A0A1T4Q7X3_9GAMM</name>
<dbReference type="RefSeq" id="WP_078745371.1">
    <property type="nucleotide sequence ID" value="NZ_FUXG01000011.1"/>
</dbReference>